<evidence type="ECO:0000313" key="2">
    <source>
        <dbReference type="Proteomes" id="UP000284892"/>
    </source>
</evidence>
<accession>A0A420DV10</accession>
<dbReference type="OrthoDB" id="645138at2"/>
<dbReference type="Proteomes" id="UP000284892">
    <property type="component" value="Unassembled WGS sequence"/>
</dbReference>
<keyword evidence="2" id="KW-1185">Reference proteome</keyword>
<dbReference type="AlphaFoldDB" id="A0A420DV10"/>
<evidence type="ECO:0000313" key="1">
    <source>
        <dbReference type="EMBL" id="RKE97990.1"/>
    </source>
</evidence>
<dbReference type="EMBL" id="RAQJ01000001">
    <property type="protein sequence ID" value="RKE97990.1"/>
    <property type="molecule type" value="Genomic_DNA"/>
</dbReference>
<organism evidence="1 2">
    <name type="scientific">Ichthyenterobacterium magnum</name>
    <dbReference type="NCBI Taxonomy" id="1230530"/>
    <lineage>
        <taxon>Bacteria</taxon>
        <taxon>Pseudomonadati</taxon>
        <taxon>Bacteroidota</taxon>
        <taxon>Flavobacteriia</taxon>
        <taxon>Flavobacteriales</taxon>
        <taxon>Flavobacteriaceae</taxon>
        <taxon>Ichthyenterobacterium</taxon>
    </lineage>
</organism>
<proteinExistence type="predicted"/>
<comment type="caution">
    <text evidence="1">The sequence shown here is derived from an EMBL/GenBank/DDBJ whole genome shotgun (WGS) entry which is preliminary data.</text>
</comment>
<dbReference type="RefSeq" id="WP_120199226.1">
    <property type="nucleotide sequence ID" value="NZ_RAQJ01000001.1"/>
</dbReference>
<protein>
    <submittedName>
        <fullName evidence="1">Uncharacterized protein</fullName>
    </submittedName>
</protein>
<reference evidence="1 2" key="1">
    <citation type="submission" date="2018-09" db="EMBL/GenBank/DDBJ databases">
        <title>Genomic Encyclopedia of Archaeal and Bacterial Type Strains, Phase II (KMG-II): from individual species to whole genera.</title>
        <authorList>
            <person name="Goeker M."/>
        </authorList>
    </citation>
    <scope>NUCLEOTIDE SEQUENCE [LARGE SCALE GENOMIC DNA]</scope>
    <source>
        <strain evidence="1 2">DSM 26283</strain>
    </source>
</reference>
<gene>
    <name evidence="1" type="ORF">BXY80_0055</name>
</gene>
<sequence length="248" mass="27153">MAKVKSLIKFEGTLDDLTFYKGEDGYLVRTKGGISKNRIQNDPSFVRTRENNAEFANSATSGKYLRRAVTALMYDAKDPRVTSRLTQTMSRVKNEDVTSPRGLRTVAIGLATAPGKAWLKNFDFNKNAVLESVLLTNFTLNTTNGEIVITDLVPRQQLGTPEGATHVTFSSGFLNLDMATDEKDIELSASVNLPINLTPTTVTLSPATPAGTGQAYFFLKVAFYQEINGTQYPLNNGAFNALQLLEVV</sequence>
<name>A0A420DV10_9FLAO</name>